<dbReference type="Pfam" id="PF02624">
    <property type="entry name" value="YcaO"/>
    <property type="match status" value="1"/>
</dbReference>
<dbReference type="NCBIfam" id="TIGR03604">
    <property type="entry name" value="TOMM_cyclo_SagD"/>
    <property type="match status" value="1"/>
</dbReference>
<protein>
    <submittedName>
        <fullName evidence="2">Ribosomal protein S12 methylthiotransferase accessory factor</fullName>
    </submittedName>
</protein>
<dbReference type="InterPro" id="IPR003776">
    <property type="entry name" value="YcaO-like_dom"/>
</dbReference>
<keyword evidence="2" id="KW-0689">Ribosomal protein</keyword>
<dbReference type="Gene3D" id="3.40.50.720">
    <property type="entry name" value="NAD(P)-binding Rossmann-like Domain"/>
    <property type="match status" value="1"/>
</dbReference>
<accession>A0ABX2EW00</accession>
<dbReference type="PANTHER" id="PTHR37809">
    <property type="entry name" value="RIBOSOMAL PROTEIN S12 METHYLTHIOTRANSFERASE ACCESSORY FACTOR YCAO"/>
    <property type="match status" value="1"/>
</dbReference>
<dbReference type="Proteomes" id="UP000763557">
    <property type="component" value="Unassembled WGS sequence"/>
</dbReference>
<dbReference type="Gene3D" id="3.30.160.660">
    <property type="match status" value="1"/>
</dbReference>
<proteinExistence type="predicted"/>
<dbReference type="RefSeq" id="WP_173123710.1">
    <property type="nucleotide sequence ID" value="NZ_CBCSGW010000055.1"/>
</dbReference>
<evidence type="ECO:0000313" key="3">
    <source>
        <dbReference type="Proteomes" id="UP000763557"/>
    </source>
</evidence>
<evidence type="ECO:0000259" key="1">
    <source>
        <dbReference type="PROSITE" id="PS51664"/>
    </source>
</evidence>
<keyword evidence="3" id="KW-1185">Reference proteome</keyword>
<keyword evidence="2" id="KW-0687">Ribonucleoprotein</keyword>
<dbReference type="NCBIfam" id="TIGR03882">
    <property type="entry name" value="cyclo_dehyd_2"/>
    <property type="match status" value="1"/>
</dbReference>
<feature type="domain" description="YcaO" evidence="1">
    <location>
        <begin position="384"/>
        <end position="752"/>
    </location>
</feature>
<evidence type="ECO:0000313" key="2">
    <source>
        <dbReference type="EMBL" id="NRN63203.1"/>
    </source>
</evidence>
<sequence>MAETGPAWPIGFKRHLRAEVAEGDGVFVFAEDGVTVLRGTGIGAVAGLLDVPAPAPDLMAARPGGLAPGQVGHVLARLAESGLLSHRRPAPGSDPAADAYWEAAGIDPADAVTGIDGARVRVDVIGDVDPGPARTALAGIGPVRVVGDGPADLAVVLCDDYLNPTLAEADAACRAAGIPWLPVKPLGTKIWLGPVFTPGPGCWHCLAARLRVHRVAESSALLALGHSGPAPYPLIATPTSAALAGHFAAMEVSSWLAGRRRPGQRSVWTFDTLGRSTESHELRPRPQCPVCGDPGLMRALARTPVTLNSRSTVDSGGGHRSSTAVETLDRYRHLISPVTGVVKQIQQDSRGPAMFNSFRSGANLAVSGLSIDNLRSAVRFETGGKGVTPLDAEVGALCEAIERYSGTFAGDEERVPGSLRSLGDDAIHPNTCQLYDPRQYTRRRAWNAAHAPFQYVCDPLDVDAELDWTPVWSLTNRRFRLLPTGLLYFNAPAAPGPRYVFADSNGNAAGSSLEDAVLQGALEIVERDAVALWWYNRLTMPGVDLTSFADEWIAGLREVYAELGRELWVLDVTSDVGIPVMVAVSRKLGPGPEDITFGFGAHLDPRIALRRALTELNQLMPPLIASDDAYGCEDIDAVRWWQEATLAGQPYLAPARSVRPRTPADYPDLTGDDLLDEVNLVRARLERLGLEVLVLDQTRPDTGLPVVKVIVPGMRHFWTRFAPGRLFDVPVRQGLLSRPRRYDELNPYPMFL</sequence>
<organism evidence="2 3">
    <name type="scientific">Kibdelosporangium persicum</name>
    <dbReference type="NCBI Taxonomy" id="2698649"/>
    <lineage>
        <taxon>Bacteria</taxon>
        <taxon>Bacillati</taxon>
        <taxon>Actinomycetota</taxon>
        <taxon>Actinomycetes</taxon>
        <taxon>Pseudonocardiales</taxon>
        <taxon>Pseudonocardiaceae</taxon>
        <taxon>Kibdelosporangium</taxon>
    </lineage>
</organism>
<dbReference type="Gene3D" id="3.90.930.60">
    <property type="match status" value="1"/>
</dbReference>
<dbReference type="Gene3D" id="3.30.40.250">
    <property type="match status" value="1"/>
</dbReference>
<name>A0ABX2EW00_9PSEU</name>
<dbReference type="GO" id="GO:0005840">
    <property type="term" value="C:ribosome"/>
    <property type="evidence" value="ECO:0007669"/>
    <property type="project" value="UniProtKB-KW"/>
</dbReference>
<dbReference type="PANTHER" id="PTHR37809:SF1">
    <property type="entry name" value="RIBOSOMAL PROTEIN S12 METHYLTHIOTRANSFERASE ACCESSORY FACTOR YCAO"/>
    <property type="match status" value="1"/>
</dbReference>
<dbReference type="SUPFAM" id="SSF69572">
    <property type="entry name" value="Activating enzymes of the ubiquitin-like proteins"/>
    <property type="match status" value="1"/>
</dbReference>
<dbReference type="InterPro" id="IPR035985">
    <property type="entry name" value="Ubiquitin-activating_enz"/>
</dbReference>
<comment type="caution">
    <text evidence="2">The sequence shown here is derived from an EMBL/GenBank/DDBJ whole genome shotgun (WGS) entry which is preliminary data.</text>
</comment>
<dbReference type="InterPro" id="IPR027624">
    <property type="entry name" value="TOMM_cyclo_SagD"/>
</dbReference>
<gene>
    <name evidence="2" type="ORF">GC106_4040</name>
</gene>
<dbReference type="NCBIfam" id="TIGR00702">
    <property type="entry name" value="YcaO-type kinase domain"/>
    <property type="match status" value="1"/>
</dbReference>
<dbReference type="PROSITE" id="PS51664">
    <property type="entry name" value="YCAO"/>
    <property type="match status" value="1"/>
</dbReference>
<dbReference type="EMBL" id="JAAATY010000001">
    <property type="protein sequence ID" value="NRN63203.1"/>
    <property type="molecule type" value="Genomic_DNA"/>
</dbReference>
<dbReference type="Gene3D" id="3.30.1330.230">
    <property type="match status" value="1"/>
</dbReference>
<dbReference type="InterPro" id="IPR022291">
    <property type="entry name" value="Bacteriocin_synth_cyclodeHase"/>
</dbReference>
<reference evidence="2 3" key="1">
    <citation type="submission" date="2020-01" db="EMBL/GenBank/DDBJ databases">
        <title>Kibdelosporangium persica a novel Actinomycetes from a hot desert in Iran.</title>
        <authorList>
            <person name="Safaei N."/>
            <person name="Zaburannyi N."/>
            <person name="Mueller R."/>
            <person name="Wink J."/>
        </authorList>
    </citation>
    <scope>NUCLEOTIDE SEQUENCE [LARGE SCALE GENOMIC DNA]</scope>
    <source>
        <strain evidence="2 3">4NS15</strain>
    </source>
</reference>